<evidence type="ECO:0000256" key="1">
    <source>
        <dbReference type="SAM" id="MobiDB-lite"/>
    </source>
</evidence>
<keyword evidence="3" id="KW-1185">Reference proteome</keyword>
<proteinExistence type="predicted"/>
<reference evidence="3" key="1">
    <citation type="journal article" date="2019" name="Int. J. Syst. Evol. Microbiol.">
        <title>The Global Catalogue of Microorganisms (GCM) 10K type strain sequencing project: providing services to taxonomists for standard genome sequencing and annotation.</title>
        <authorList>
            <consortium name="The Broad Institute Genomics Platform"/>
            <consortium name="The Broad Institute Genome Sequencing Center for Infectious Disease"/>
            <person name="Wu L."/>
            <person name="Ma J."/>
        </authorList>
    </citation>
    <scope>NUCLEOTIDE SEQUENCE [LARGE SCALE GENOMIC DNA]</scope>
    <source>
        <strain evidence="3">JCM 11117</strain>
    </source>
</reference>
<gene>
    <name evidence="2" type="ORF">GCM10009559_01100</name>
</gene>
<evidence type="ECO:0000313" key="2">
    <source>
        <dbReference type="EMBL" id="GAA0919174.1"/>
    </source>
</evidence>
<dbReference type="Proteomes" id="UP001499967">
    <property type="component" value="Unassembled WGS sequence"/>
</dbReference>
<evidence type="ECO:0008006" key="4">
    <source>
        <dbReference type="Google" id="ProtNLM"/>
    </source>
</evidence>
<dbReference type="EMBL" id="BAAAHP010000003">
    <property type="protein sequence ID" value="GAA0919174.1"/>
    <property type="molecule type" value="Genomic_DNA"/>
</dbReference>
<feature type="region of interest" description="Disordered" evidence="1">
    <location>
        <begin position="1"/>
        <end position="46"/>
    </location>
</feature>
<evidence type="ECO:0000313" key="3">
    <source>
        <dbReference type="Proteomes" id="UP001499967"/>
    </source>
</evidence>
<comment type="caution">
    <text evidence="2">The sequence shown here is derived from an EMBL/GenBank/DDBJ whole genome shotgun (WGS) entry which is preliminary data.</text>
</comment>
<accession>A0ABP3ZBQ4</accession>
<organism evidence="2 3">
    <name type="scientific">Pseudonocardia zijingensis</name>
    <dbReference type="NCBI Taxonomy" id="153376"/>
    <lineage>
        <taxon>Bacteria</taxon>
        <taxon>Bacillati</taxon>
        <taxon>Actinomycetota</taxon>
        <taxon>Actinomycetes</taxon>
        <taxon>Pseudonocardiales</taxon>
        <taxon>Pseudonocardiaceae</taxon>
        <taxon>Pseudonocardia</taxon>
    </lineage>
</organism>
<sequence length="161" mass="16975">MSGNQEHANLAGICGEPAAGSRQSGSRGRIGRKERSDSVGTAVVERTGSRSWAEPAHIELAVTPFEARNLPYTIHGIMRSVRDQLSRMGGSADQVTIDLSAVPPLPACAPLLALFQHVQRAVGPRATIVVIGPSPALAACLRADLPEGVVLVDRTGRRWPG</sequence>
<name>A0ABP3ZBQ4_9PSEU</name>
<protein>
    <recommendedName>
        <fullName evidence="4">STAS domain-containing protein</fullName>
    </recommendedName>
</protein>